<dbReference type="PANTHER" id="PTHR46145">
    <property type="entry name" value="HEPARANASE"/>
    <property type="match status" value="1"/>
</dbReference>
<dbReference type="GO" id="GO:0016798">
    <property type="term" value="F:hydrolase activity, acting on glycosyl bonds"/>
    <property type="evidence" value="ECO:0007669"/>
    <property type="project" value="InterPro"/>
</dbReference>
<dbReference type="GO" id="GO:0005615">
    <property type="term" value="C:extracellular space"/>
    <property type="evidence" value="ECO:0007669"/>
    <property type="project" value="TreeGrafter"/>
</dbReference>
<proteinExistence type="inferred from homology"/>
<dbReference type="GO" id="GO:0016020">
    <property type="term" value="C:membrane"/>
    <property type="evidence" value="ECO:0007669"/>
    <property type="project" value="InterPro"/>
</dbReference>
<dbReference type="Gene3D" id="3.20.20.80">
    <property type="entry name" value="Glycosidases"/>
    <property type="match status" value="1"/>
</dbReference>
<dbReference type="EMBL" id="JARQWQ010000004">
    <property type="protein sequence ID" value="KAK2572151.1"/>
    <property type="molecule type" value="Genomic_DNA"/>
</dbReference>
<gene>
    <name evidence="2" type="ORF">P5673_002360</name>
</gene>
<accession>A0AAD9R3N0</accession>
<keyword evidence="3" id="KW-1185">Reference proteome</keyword>
<dbReference type="PANTHER" id="PTHR46145:SF4">
    <property type="entry name" value="HEPARANASE"/>
    <property type="match status" value="1"/>
</dbReference>
<dbReference type="AlphaFoldDB" id="A0AAD9R3N0"/>
<comment type="caution">
    <text evidence="2">The sequence shown here is derived from an EMBL/GenBank/DDBJ whole genome shotgun (WGS) entry which is preliminary data.</text>
</comment>
<comment type="similarity">
    <text evidence="1">Belongs to the glycosyl hydrolase 79 family.</text>
</comment>
<dbReference type="InterPro" id="IPR017853">
    <property type="entry name" value="GH"/>
</dbReference>
<evidence type="ECO:0000313" key="2">
    <source>
        <dbReference type="EMBL" id="KAK2572151.1"/>
    </source>
</evidence>
<dbReference type="Pfam" id="PF03662">
    <property type="entry name" value="Glyco_hydro_79n"/>
    <property type="match status" value="2"/>
</dbReference>
<protein>
    <submittedName>
        <fullName evidence="2">Heparanase</fullName>
    </submittedName>
</protein>
<dbReference type="Proteomes" id="UP001249851">
    <property type="component" value="Unassembled WGS sequence"/>
</dbReference>
<dbReference type="InterPro" id="IPR005199">
    <property type="entry name" value="Glyco_hydro_79"/>
</dbReference>
<evidence type="ECO:0000256" key="1">
    <source>
        <dbReference type="ARBA" id="ARBA00009800"/>
    </source>
</evidence>
<dbReference type="GO" id="GO:0031012">
    <property type="term" value="C:extracellular matrix"/>
    <property type="evidence" value="ECO:0007669"/>
    <property type="project" value="TreeGrafter"/>
</dbReference>
<name>A0AAD9R3N0_ACRCE</name>
<dbReference type="SUPFAM" id="SSF51445">
    <property type="entry name" value="(Trans)glycosidases"/>
    <property type="match status" value="1"/>
</dbReference>
<sequence>MARSRWSFGSFYPFALHFVVFVFIHQLHGKFPLLKGEGVVFGGENYVEHNVSIDLNRAVFTVSENFLSVAIDSSIMRHHWHGINFTSEKFFTLAVALSPAYLRIGGTSEDFLIYKGSSGWQRTFTNFTITSDDLDKIHELSSKAGWDVLFGLNVLLREKDGSWNASNAKKIMQYVAEHDFRFGWELGNEPSHFKLFNKTLSPAELANDFQILRQILQSNPHFGSFLVGPDVSKILSNHTQRAIFLERHINESISPEQLAEDFKTLRAILKSSPQFGKYLVGPDITRVANHSGSAVFLESFVEYAKDVIDAVTWHQYYVDGRHCSKEDFYKPDILDYLLHELKSVNYIMDKYGPGIPRWLGETSSAFGGGAPGLSDRYVAGFMWLDKLGLAARLNHSVIVRQTFVRGDYSLLDEDLNPNPDYWLSLLYKRLVGVKVLHVDGGTEEKRKIRSITLLALNVHQHDPVLLSLSGDLQGKDVEEYLLMPSGGDLTSKSVMLNGRVLKLVNDRTLPDLTATITAKPLILPPLSFGLYVVPDAKAKACS</sequence>
<reference evidence="2" key="1">
    <citation type="journal article" date="2023" name="G3 (Bethesda)">
        <title>Whole genome assembly and annotation of the endangered Caribbean coral Acropora cervicornis.</title>
        <authorList>
            <person name="Selwyn J.D."/>
            <person name="Vollmer S.V."/>
        </authorList>
    </citation>
    <scope>NUCLEOTIDE SEQUENCE</scope>
    <source>
        <strain evidence="2">K2</strain>
    </source>
</reference>
<evidence type="ECO:0000313" key="3">
    <source>
        <dbReference type="Proteomes" id="UP001249851"/>
    </source>
</evidence>
<organism evidence="2 3">
    <name type="scientific">Acropora cervicornis</name>
    <name type="common">Staghorn coral</name>
    <dbReference type="NCBI Taxonomy" id="6130"/>
    <lineage>
        <taxon>Eukaryota</taxon>
        <taxon>Metazoa</taxon>
        <taxon>Cnidaria</taxon>
        <taxon>Anthozoa</taxon>
        <taxon>Hexacorallia</taxon>
        <taxon>Scleractinia</taxon>
        <taxon>Astrocoeniina</taxon>
        <taxon>Acroporidae</taxon>
        <taxon>Acropora</taxon>
    </lineage>
</organism>
<reference evidence="2" key="2">
    <citation type="journal article" date="2023" name="Science">
        <title>Genomic signatures of disease resistance in endangered staghorn corals.</title>
        <authorList>
            <person name="Vollmer S.V."/>
            <person name="Selwyn J.D."/>
            <person name="Despard B.A."/>
            <person name="Roesel C.L."/>
        </authorList>
    </citation>
    <scope>NUCLEOTIDE SEQUENCE</scope>
    <source>
        <strain evidence="2">K2</strain>
    </source>
</reference>